<dbReference type="InterPro" id="IPR036291">
    <property type="entry name" value="NAD(P)-bd_dom_sf"/>
</dbReference>
<dbReference type="SMART" id="SM00822">
    <property type="entry name" value="PKS_KR"/>
    <property type="match status" value="1"/>
</dbReference>
<dbReference type="InterPro" id="IPR057326">
    <property type="entry name" value="KR_dom"/>
</dbReference>
<accession>A0A516PUH8</accession>
<evidence type="ECO:0000256" key="2">
    <source>
        <dbReference type="ARBA" id="ARBA00023002"/>
    </source>
</evidence>
<dbReference type="PIRSF" id="PIRSF000126">
    <property type="entry name" value="11-beta-HSD1"/>
    <property type="match status" value="1"/>
</dbReference>
<dbReference type="Pfam" id="PF00106">
    <property type="entry name" value="adh_short"/>
    <property type="match status" value="1"/>
</dbReference>
<dbReference type="RefSeq" id="WP_143984836.1">
    <property type="nucleotide sequence ID" value="NZ_CP041692.1"/>
</dbReference>
<dbReference type="CDD" id="cd05233">
    <property type="entry name" value="SDR_c"/>
    <property type="match status" value="1"/>
</dbReference>
<dbReference type="OrthoDB" id="9810734at2"/>
<keyword evidence="2" id="KW-0560">Oxidoreductase</keyword>
<dbReference type="GO" id="GO:0016491">
    <property type="term" value="F:oxidoreductase activity"/>
    <property type="evidence" value="ECO:0007669"/>
    <property type="project" value="UniProtKB-KW"/>
</dbReference>
<sequence>MATALITGGTSGIGAAFAQQLAAKNYDLVLVARDETRLKETADELHTGFGVEVETISADLADRHQVLQVAARLADQDRPIDVLINNAGFGVHSKLLDPDTSRQEVAVDVMIRAVLLLSNAAGRAMRERGSGGILNVSSTAGFMTMGLYSAVKAWVTTYTESLAGELHGSGVRVTALLPGWVRTEFHQRAGINASKIPDPLWLDAEPLVRQALIDFDRGKVLSMPSTRYKILMGIAQRAPRGAIHAVSRMLSSSRHS</sequence>
<evidence type="ECO:0000313" key="6">
    <source>
        <dbReference type="Proteomes" id="UP000319263"/>
    </source>
</evidence>
<evidence type="ECO:0000256" key="3">
    <source>
        <dbReference type="RuleBase" id="RU000363"/>
    </source>
</evidence>
<dbReference type="KEGG" id="mik:FOE78_01975"/>
<comment type="similarity">
    <text evidence="1 3">Belongs to the short-chain dehydrogenases/reductases (SDR) family.</text>
</comment>
<gene>
    <name evidence="5" type="ORF">FOE78_01975</name>
</gene>
<dbReference type="PANTHER" id="PTHR44196:SF2">
    <property type="entry name" value="SHORT-CHAIN DEHYDROGENASE-RELATED"/>
    <property type="match status" value="1"/>
</dbReference>
<dbReference type="Proteomes" id="UP000319263">
    <property type="component" value="Chromosome"/>
</dbReference>
<dbReference type="GO" id="GO:0016020">
    <property type="term" value="C:membrane"/>
    <property type="evidence" value="ECO:0007669"/>
    <property type="project" value="TreeGrafter"/>
</dbReference>
<feature type="domain" description="Ketoreductase" evidence="4">
    <location>
        <begin position="2"/>
        <end position="183"/>
    </location>
</feature>
<reference evidence="5 6" key="1">
    <citation type="submission" date="2019-07" db="EMBL/GenBank/DDBJ databases">
        <title>Microlunatus dokdonensis sp. nov. isolated from the rhizospheric soil of the wild plant Elymus tsukushiensis.</title>
        <authorList>
            <person name="Ghim S.-Y."/>
            <person name="Hwang Y.-J."/>
            <person name="Son J.-S."/>
            <person name="Shin J.-H."/>
        </authorList>
    </citation>
    <scope>NUCLEOTIDE SEQUENCE [LARGE SCALE GENOMIC DNA]</scope>
    <source>
        <strain evidence="5 6">KUDC0627</strain>
    </source>
</reference>
<proteinExistence type="inferred from homology"/>
<evidence type="ECO:0000313" key="5">
    <source>
        <dbReference type="EMBL" id="QDP94848.1"/>
    </source>
</evidence>
<dbReference type="PRINTS" id="PR00081">
    <property type="entry name" value="GDHRDH"/>
</dbReference>
<dbReference type="EMBL" id="CP041692">
    <property type="protein sequence ID" value="QDP94848.1"/>
    <property type="molecule type" value="Genomic_DNA"/>
</dbReference>
<keyword evidence="6" id="KW-1185">Reference proteome</keyword>
<protein>
    <submittedName>
        <fullName evidence="5">SDR family oxidoreductase</fullName>
    </submittedName>
</protein>
<evidence type="ECO:0000259" key="4">
    <source>
        <dbReference type="SMART" id="SM00822"/>
    </source>
</evidence>
<dbReference type="Gene3D" id="3.40.50.720">
    <property type="entry name" value="NAD(P)-binding Rossmann-like Domain"/>
    <property type="match status" value="1"/>
</dbReference>
<dbReference type="AlphaFoldDB" id="A0A516PUH8"/>
<dbReference type="PANTHER" id="PTHR44196">
    <property type="entry name" value="DEHYDROGENASE/REDUCTASE SDR FAMILY MEMBER 7B"/>
    <property type="match status" value="1"/>
</dbReference>
<dbReference type="SUPFAM" id="SSF51735">
    <property type="entry name" value="NAD(P)-binding Rossmann-fold domains"/>
    <property type="match status" value="1"/>
</dbReference>
<organism evidence="5 6">
    <name type="scientific">Microlunatus elymi</name>
    <dbReference type="NCBI Taxonomy" id="2596828"/>
    <lineage>
        <taxon>Bacteria</taxon>
        <taxon>Bacillati</taxon>
        <taxon>Actinomycetota</taxon>
        <taxon>Actinomycetes</taxon>
        <taxon>Propionibacteriales</taxon>
        <taxon>Propionibacteriaceae</taxon>
        <taxon>Microlunatus</taxon>
    </lineage>
</organism>
<name>A0A516PUH8_9ACTN</name>
<dbReference type="PRINTS" id="PR00080">
    <property type="entry name" value="SDRFAMILY"/>
</dbReference>
<evidence type="ECO:0000256" key="1">
    <source>
        <dbReference type="ARBA" id="ARBA00006484"/>
    </source>
</evidence>
<dbReference type="InterPro" id="IPR002347">
    <property type="entry name" value="SDR_fam"/>
</dbReference>